<dbReference type="Gene3D" id="3.40.50.10860">
    <property type="entry name" value="Leucine Dehydrogenase, chain A, domain 1"/>
    <property type="match status" value="1"/>
</dbReference>
<accession>A0ABU8W3Q2</accession>
<reference evidence="5 6" key="1">
    <citation type="submission" date="2024-03" db="EMBL/GenBank/DDBJ databases">
        <title>Novel species of the genus Variovorax.</title>
        <authorList>
            <person name="Liu Q."/>
            <person name="Xin Y.-H."/>
        </authorList>
    </citation>
    <scope>NUCLEOTIDE SEQUENCE [LARGE SCALE GENOMIC DNA]</scope>
    <source>
        <strain evidence="5 6">KACC 18501</strain>
    </source>
</reference>
<dbReference type="InterPro" id="IPR046346">
    <property type="entry name" value="Aminoacid_DH-like_N_sf"/>
</dbReference>
<organism evidence="5 6">
    <name type="scientific">Variovorax humicola</name>
    <dbReference type="NCBI Taxonomy" id="1769758"/>
    <lineage>
        <taxon>Bacteria</taxon>
        <taxon>Pseudomonadati</taxon>
        <taxon>Pseudomonadota</taxon>
        <taxon>Betaproteobacteria</taxon>
        <taxon>Burkholderiales</taxon>
        <taxon>Comamonadaceae</taxon>
        <taxon>Variovorax</taxon>
    </lineage>
</organism>
<gene>
    <name evidence="5" type="ORF">WKW80_22010</name>
</gene>
<evidence type="ECO:0000256" key="3">
    <source>
        <dbReference type="ARBA" id="ARBA00023141"/>
    </source>
</evidence>
<comment type="pathway">
    <text evidence="1">Metabolic intermediate biosynthesis; chorismate biosynthesis; chorismate from D-erythrose 4-phosphate and phosphoenolpyruvate: step 4/7.</text>
</comment>
<protein>
    <submittedName>
        <fullName evidence="5">Shikimate dehydrogenase</fullName>
    </submittedName>
</protein>
<dbReference type="InterPro" id="IPR013708">
    <property type="entry name" value="Shikimate_DH-bd_N"/>
</dbReference>
<dbReference type="SUPFAM" id="SSF53223">
    <property type="entry name" value="Aminoacid dehydrogenase-like, N-terminal domain"/>
    <property type="match status" value="1"/>
</dbReference>
<evidence type="ECO:0000256" key="2">
    <source>
        <dbReference type="ARBA" id="ARBA00023002"/>
    </source>
</evidence>
<evidence type="ECO:0000313" key="5">
    <source>
        <dbReference type="EMBL" id="MEJ8824679.1"/>
    </source>
</evidence>
<dbReference type="InterPro" id="IPR022893">
    <property type="entry name" value="Shikimate_DH_fam"/>
</dbReference>
<dbReference type="InterPro" id="IPR036291">
    <property type="entry name" value="NAD(P)-bd_dom_sf"/>
</dbReference>
<evidence type="ECO:0000256" key="1">
    <source>
        <dbReference type="ARBA" id="ARBA00004871"/>
    </source>
</evidence>
<evidence type="ECO:0000259" key="4">
    <source>
        <dbReference type="Pfam" id="PF08501"/>
    </source>
</evidence>
<evidence type="ECO:0000313" key="6">
    <source>
        <dbReference type="Proteomes" id="UP001363010"/>
    </source>
</evidence>
<dbReference type="Proteomes" id="UP001363010">
    <property type="component" value="Unassembled WGS sequence"/>
</dbReference>
<keyword evidence="3" id="KW-0057">Aromatic amino acid biosynthesis</keyword>
<dbReference type="Gene3D" id="3.40.50.720">
    <property type="entry name" value="NAD(P)-binding Rossmann-like Domain"/>
    <property type="match status" value="1"/>
</dbReference>
<sequence>MKPSNAPITGDTRLFAIVGDPIAQAKSPALFNQLFVDLGVNAVLVPLQIPSARLPVAIAGLKAFANLDGIVVTVPHKVAILEHLDLLGAHAQAVGAVNCMRRLADGRWEGEMYDGAGFVAGLHAQGLCSANWRVFLTGCGGAGKAVAHAMAGAGIAAIRLVDSQLHRQHELAEQLRAIHPRLHVSQGGVADAEHDLAINATPCGMAEGDPLPFAIDKLRPDAIVADLVMKPERTPLLAAAEARGHRIHLGRHLLENQAALVAAFFGAATSLQATPTHGEYP</sequence>
<comment type="caution">
    <text evidence="5">The sequence shown here is derived from an EMBL/GenBank/DDBJ whole genome shotgun (WGS) entry which is preliminary data.</text>
</comment>
<keyword evidence="6" id="KW-1185">Reference proteome</keyword>
<dbReference type="CDD" id="cd01065">
    <property type="entry name" value="NAD_bind_Shikimate_DH"/>
    <property type="match status" value="1"/>
</dbReference>
<dbReference type="Pfam" id="PF08501">
    <property type="entry name" value="Shikimate_dh_N"/>
    <property type="match status" value="1"/>
</dbReference>
<dbReference type="EMBL" id="JBBKZV010000015">
    <property type="protein sequence ID" value="MEJ8824679.1"/>
    <property type="molecule type" value="Genomic_DNA"/>
</dbReference>
<keyword evidence="2" id="KW-0560">Oxidoreductase</keyword>
<dbReference type="RefSeq" id="WP_340365697.1">
    <property type="nucleotide sequence ID" value="NZ_JBBKZV010000015.1"/>
</dbReference>
<feature type="domain" description="Shikimate dehydrogenase substrate binding N-terminal" evidence="4">
    <location>
        <begin position="17"/>
        <end position="99"/>
    </location>
</feature>
<name>A0ABU8W3Q2_9BURK</name>
<dbReference type="PANTHER" id="PTHR21089">
    <property type="entry name" value="SHIKIMATE DEHYDROGENASE"/>
    <property type="match status" value="1"/>
</dbReference>
<dbReference type="PANTHER" id="PTHR21089:SF1">
    <property type="entry name" value="BIFUNCTIONAL 3-DEHYDROQUINATE DEHYDRATASE_SHIKIMATE DEHYDROGENASE, CHLOROPLASTIC"/>
    <property type="match status" value="1"/>
</dbReference>
<keyword evidence="3" id="KW-0028">Amino-acid biosynthesis</keyword>
<proteinExistence type="predicted"/>
<dbReference type="SUPFAM" id="SSF51735">
    <property type="entry name" value="NAD(P)-binding Rossmann-fold domains"/>
    <property type="match status" value="1"/>
</dbReference>